<feature type="domain" description="HTH deoR-type" evidence="7">
    <location>
        <begin position="9"/>
        <end position="64"/>
    </location>
</feature>
<dbReference type="AlphaFoldDB" id="A0A401VYV3"/>
<keyword evidence="5" id="KW-0804">Transcription</keyword>
<evidence type="ECO:0000313" key="9">
    <source>
        <dbReference type="Proteomes" id="UP000286746"/>
    </source>
</evidence>
<organism evidence="8 9">
    <name type="scientific">Streptomyces paromomycinus</name>
    <name type="common">Streptomyces rimosus subsp. paromomycinus</name>
    <dbReference type="NCBI Taxonomy" id="92743"/>
    <lineage>
        <taxon>Bacteria</taxon>
        <taxon>Bacillati</taxon>
        <taxon>Actinomycetota</taxon>
        <taxon>Actinomycetes</taxon>
        <taxon>Kitasatosporales</taxon>
        <taxon>Streptomycetaceae</taxon>
        <taxon>Streptomyces</taxon>
    </lineage>
</organism>
<dbReference type="InterPro" id="IPR018356">
    <property type="entry name" value="Tscrpt_reg_HTH_DeoR_CS"/>
</dbReference>
<dbReference type="InterPro" id="IPR036390">
    <property type="entry name" value="WH_DNA-bd_sf"/>
</dbReference>
<dbReference type="PANTHER" id="PTHR30363:SF4">
    <property type="entry name" value="GLYCEROL-3-PHOSPHATE REGULON REPRESSOR"/>
    <property type="match status" value="1"/>
</dbReference>
<dbReference type="Proteomes" id="UP000286746">
    <property type="component" value="Unassembled WGS sequence"/>
</dbReference>
<comment type="caution">
    <text evidence="8">The sequence shown here is derived from an EMBL/GenBank/DDBJ whole genome shotgun (WGS) entry which is preliminary data.</text>
</comment>
<keyword evidence="9" id="KW-1185">Reference proteome</keyword>
<dbReference type="SMART" id="SM00420">
    <property type="entry name" value="HTH_DEOR"/>
    <property type="match status" value="1"/>
</dbReference>
<evidence type="ECO:0000313" key="8">
    <source>
        <dbReference type="EMBL" id="GCD42249.1"/>
    </source>
</evidence>
<dbReference type="Pfam" id="PF00455">
    <property type="entry name" value="DeoRC"/>
    <property type="match status" value="1"/>
</dbReference>
<dbReference type="SMART" id="SM01134">
    <property type="entry name" value="DeoRC"/>
    <property type="match status" value="1"/>
</dbReference>
<dbReference type="GO" id="GO:0003677">
    <property type="term" value="F:DNA binding"/>
    <property type="evidence" value="ECO:0007669"/>
    <property type="project" value="UniProtKB-KW"/>
</dbReference>
<dbReference type="InterPro" id="IPR050313">
    <property type="entry name" value="Carb_Metab_HTH_regulators"/>
</dbReference>
<evidence type="ECO:0000256" key="4">
    <source>
        <dbReference type="ARBA" id="ARBA00023125"/>
    </source>
</evidence>
<dbReference type="InterPro" id="IPR036388">
    <property type="entry name" value="WH-like_DNA-bd_sf"/>
</dbReference>
<keyword evidence="2" id="KW-0678">Repressor</keyword>
<dbReference type="PROSITE" id="PS00894">
    <property type="entry name" value="HTH_DEOR_1"/>
    <property type="match status" value="1"/>
</dbReference>
<evidence type="ECO:0000256" key="3">
    <source>
        <dbReference type="ARBA" id="ARBA00023015"/>
    </source>
</evidence>
<comment type="function">
    <text evidence="6">Repressor of the lactose catabolism operon. Galactose-6-phosphate is the inducer.</text>
</comment>
<dbReference type="Gene3D" id="1.10.10.10">
    <property type="entry name" value="Winged helix-like DNA-binding domain superfamily/Winged helix DNA-binding domain"/>
    <property type="match status" value="1"/>
</dbReference>
<sequence length="258" mass="27575">MCYISGMNVSERHRFILALLAERNRASVAELARSTQTSEMTIRRDLELLESRGALRRVHGGAVTALLSGVEPPYAVRSMVGSEAKAKLADVVVRMLNDGETVALDTGTTAVAVAHAMAGRRLTVTPLSLHATMPLAEHEGIRLLLPGGQVRPGELSFYGETALRTFEDLRYDTFILGCCGVDAASGATAYSLDDVHVKRVAARAARRIILVATAEKLGRVALGRICSVEQLDVVVTDAAQGTTVVEEMRAAGVNIVHV</sequence>
<evidence type="ECO:0000256" key="6">
    <source>
        <dbReference type="ARBA" id="ARBA00024937"/>
    </source>
</evidence>
<dbReference type="Gene3D" id="3.40.50.1360">
    <property type="match status" value="1"/>
</dbReference>
<dbReference type="EMBL" id="BHZD01000001">
    <property type="protein sequence ID" value="GCD42249.1"/>
    <property type="molecule type" value="Genomic_DNA"/>
</dbReference>
<gene>
    <name evidence="8" type="primary">fruR</name>
    <name evidence="8" type="ORF">GKJPGBOP_01908</name>
</gene>
<name>A0A401VYV3_STREY</name>
<dbReference type="InterPro" id="IPR037171">
    <property type="entry name" value="NagB/RpiA_transferase-like"/>
</dbReference>
<dbReference type="SUPFAM" id="SSF100950">
    <property type="entry name" value="NagB/RpiA/CoA transferase-like"/>
    <property type="match status" value="1"/>
</dbReference>
<keyword evidence="4" id="KW-0238">DNA-binding</keyword>
<dbReference type="InterPro" id="IPR014036">
    <property type="entry name" value="DeoR-like_C"/>
</dbReference>
<dbReference type="SUPFAM" id="SSF46785">
    <property type="entry name" value="Winged helix' DNA-binding domain"/>
    <property type="match status" value="1"/>
</dbReference>
<keyword evidence="3" id="KW-0805">Transcription regulation</keyword>
<dbReference type="PRINTS" id="PR00037">
    <property type="entry name" value="HTHLACR"/>
</dbReference>
<evidence type="ECO:0000256" key="1">
    <source>
        <dbReference type="ARBA" id="ARBA00021390"/>
    </source>
</evidence>
<evidence type="ECO:0000256" key="5">
    <source>
        <dbReference type="ARBA" id="ARBA00023163"/>
    </source>
</evidence>
<evidence type="ECO:0000256" key="2">
    <source>
        <dbReference type="ARBA" id="ARBA00022491"/>
    </source>
</evidence>
<proteinExistence type="predicted"/>
<dbReference type="GO" id="GO:0003700">
    <property type="term" value="F:DNA-binding transcription factor activity"/>
    <property type="evidence" value="ECO:0007669"/>
    <property type="project" value="InterPro"/>
</dbReference>
<protein>
    <recommendedName>
        <fullName evidence="1">Lactose phosphotransferase system repressor</fullName>
    </recommendedName>
</protein>
<dbReference type="PROSITE" id="PS51000">
    <property type="entry name" value="HTH_DEOR_2"/>
    <property type="match status" value="1"/>
</dbReference>
<dbReference type="Pfam" id="PF08220">
    <property type="entry name" value="HTH_DeoR"/>
    <property type="match status" value="1"/>
</dbReference>
<evidence type="ECO:0000259" key="7">
    <source>
        <dbReference type="PROSITE" id="PS51000"/>
    </source>
</evidence>
<dbReference type="PANTHER" id="PTHR30363">
    <property type="entry name" value="HTH-TYPE TRANSCRIPTIONAL REGULATOR SRLR-RELATED"/>
    <property type="match status" value="1"/>
</dbReference>
<dbReference type="InterPro" id="IPR001034">
    <property type="entry name" value="DeoR_HTH"/>
</dbReference>
<accession>A0A401VYV3</accession>
<reference evidence="8 9" key="1">
    <citation type="submission" date="2018-11" db="EMBL/GenBank/DDBJ databases">
        <title>Whole genome sequence of Streptomyces paromomycinus NBRC 15454(T).</title>
        <authorList>
            <person name="Komaki H."/>
            <person name="Tamura T."/>
        </authorList>
    </citation>
    <scope>NUCLEOTIDE SEQUENCE [LARGE SCALE GENOMIC DNA]</scope>
    <source>
        <strain evidence="8 9">NBRC 15454</strain>
    </source>
</reference>